<keyword evidence="3" id="KW-1185">Reference proteome</keyword>
<sequence>MLLFNCRSTNPEYLLSLLYWHWVSWSIPFCRACTTLSFEKTLDHLKLKSVSHAVFVCVCMCIILEQSVKSPQKAKKHNFISTQKRKEER</sequence>
<evidence type="ECO:0000313" key="3">
    <source>
        <dbReference type="Proteomes" id="UP000242180"/>
    </source>
</evidence>
<feature type="region of interest" description="Disordered" evidence="1">
    <location>
        <begin position="69"/>
        <end position="89"/>
    </location>
</feature>
<reference evidence="2 3" key="1">
    <citation type="submission" date="2016-07" db="EMBL/GenBank/DDBJ databases">
        <title>Pervasive Adenine N6-methylation of Active Genes in Fungi.</title>
        <authorList>
            <consortium name="DOE Joint Genome Institute"/>
            <person name="Mondo S.J."/>
            <person name="Dannebaum R.O."/>
            <person name="Kuo R.C."/>
            <person name="Labutti K."/>
            <person name="Haridas S."/>
            <person name="Kuo A."/>
            <person name="Salamov A."/>
            <person name="Ahrendt S.R."/>
            <person name="Lipzen A."/>
            <person name="Sullivan W."/>
            <person name="Andreopoulos W.B."/>
            <person name="Clum A."/>
            <person name="Lindquist E."/>
            <person name="Daum C."/>
            <person name="Ramamoorthy G.K."/>
            <person name="Gryganskyi A."/>
            <person name="Culley D."/>
            <person name="Magnuson J.K."/>
            <person name="James T.Y."/>
            <person name="O'Malley M.A."/>
            <person name="Stajich J.E."/>
            <person name="Spatafora J.W."/>
            <person name="Visel A."/>
            <person name="Grigoriev I.V."/>
        </authorList>
    </citation>
    <scope>NUCLEOTIDE SEQUENCE [LARGE SCALE GENOMIC DNA]</scope>
    <source>
        <strain evidence="2 3">NRRL 2496</strain>
    </source>
</reference>
<accession>A0A1X2HJ98</accession>
<comment type="caution">
    <text evidence="2">The sequence shown here is derived from an EMBL/GenBank/DDBJ whole genome shotgun (WGS) entry which is preliminary data.</text>
</comment>
<proteinExistence type="predicted"/>
<dbReference type="InParanoid" id="A0A1X2HJ98"/>
<name>A0A1X2HJ98_SYNRA</name>
<evidence type="ECO:0000313" key="2">
    <source>
        <dbReference type="EMBL" id="ORY99185.1"/>
    </source>
</evidence>
<dbReference type="AlphaFoldDB" id="A0A1X2HJ98"/>
<dbReference type="EMBL" id="MCGN01000003">
    <property type="protein sequence ID" value="ORY99185.1"/>
    <property type="molecule type" value="Genomic_DNA"/>
</dbReference>
<dbReference type="Proteomes" id="UP000242180">
    <property type="component" value="Unassembled WGS sequence"/>
</dbReference>
<evidence type="ECO:0000256" key="1">
    <source>
        <dbReference type="SAM" id="MobiDB-lite"/>
    </source>
</evidence>
<organism evidence="2 3">
    <name type="scientific">Syncephalastrum racemosum</name>
    <name type="common">Filamentous fungus</name>
    <dbReference type="NCBI Taxonomy" id="13706"/>
    <lineage>
        <taxon>Eukaryota</taxon>
        <taxon>Fungi</taxon>
        <taxon>Fungi incertae sedis</taxon>
        <taxon>Mucoromycota</taxon>
        <taxon>Mucoromycotina</taxon>
        <taxon>Mucoromycetes</taxon>
        <taxon>Mucorales</taxon>
        <taxon>Syncephalastraceae</taxon>
        <taxon>Syncephalastrum</taxon>
    </lineage>
</organism>
<gene>
    <name evidence="2" type="ORF">BCR43DRAFT_221653</name>
</gene>
<protein>
    <submittedName>
        <fullName evidence="2">Uncharacterized protein</fullName>
    </submittedName>
</protein>